<comment type="caution">
    <text evidence="2">The sequence shown here is derived from an EMBL/GenBank/DDBJ whole genome shotgun (WGS) entry which is preliminary data.</text>
</comment>
<accession>A0ABT2CA82</accession>
<sequence length="88" mass="9625">MGLRRIDVYVDQADLELIRAAAIRRGLPEAELVREAVHRLALATRVWDEAFIEDEDTFDFGGPVGPEEIRATRARPGPVTGGRSAAAP</sequence>
<name>A0ABT2CA82_9ACTN</name>
<proteinExistence type="predicted"/>
<dbReference type="Proteomes" id="UP001431313">
    <property type="component" value="Unassembled WGS sequence"/>
</dbReference>
<organism evidence="2 3">
    <name type="scientific">Streptomyces pyxinae</name>
    <dbReference type="NCBI Taxonomy" id="2970734"/>
    <lineage>
        <taxon>Bacteria</taxon>
        <taxon>Bacillati</taxon>
        <taxon>Actinomycetota</taxon>
        <taxon>Actinomycetes</taxon>
        <taxon>Kitasatosporales</taxon>
        <taxon>Streptomycetaceae</taxon>
        <taxon>Streptomyces</taxon>
    </lineage>
</organism>
<evidence type="ECO:0000256" key="1">
    <source>
        <dbReference type="SAM" id="MobiDB-lite"/>
    </source>
</evidence>
<evidence type="ECO:0000313" key="2">
    <source>
        <dbReference type="EMBL" id="MCS0634308.1"/>
    </source>
</evidence>
<feature type="region of interest" description="Disordered" evidence="1">
    <location>
        <begin position="58"/>
        <end position="88"/>
    </location>
</feature>
<keyword evidence="3" id="KW-1185">Reference proteome</keyword>
<dbReference type="RefSeq" id="WP_258784836.1">
    <property type="nucleotide sequence ID" value="NZ_JANUGQ010000001.1"/>
</dbReference>
<reference evidence="2" key="1">
    <citation type="submission" date="2022-08" db="EMBL/GenBank/DDBJ databases">
        <authorList>
            <person name="Somphong A."/>
            <person name="Phongsopitanun W."/>
        </authorList>
    </citation>
    <scope>NUCLEOTIDE SEQUENCE</scope>
    <source>
        <strain evidence="2">LP05-1</strain>
    </source>
</reference>
<evidence type="ECO:0000313" key="3">
    <source>
        <dbReference type="Proteomes" id="UP001431313"/>
    </source>
</evidence>
<gene>
    <name evidence="2" type="ORF">NX801_01215</name>
</gene>
<protein>
    <submittedName>
        <fullName evidence="2">Ribbon-helix-helix protein, CopG family</fullName>
    </submittedName>
</protein>
<dbReference type="EMBL" id="JANUGQ010000001">
    <property type="protein sequence ID" value="MCS0634308.1"/>
    <property type="molecule type" value="Genomic_DNA"/>
</dbReference>